<dbReference type="Pfam" id="PF13855">
    <property type="entry name" value="LRR_8"/>
    <property type="match status" value="1"/>
</dbReference>
<dbReference type="SUPFAM" id="SSF52047">
    <property type="entry name" value="RNI-like"/>
    <property type="match status" value="1"/>
</dbReference>
<sequence>MQQQQQQRSLFPSKLGLRNLQSINLSFTLVTDIGVKKISVLNSLKSVNLDNRQITDVGLAALISLTRLTHLDLFGACITDNGTNCFRCKSILQDQFQLQNWLLSYEKLMCSI</sequence>
<evidence type="ECO:0000313" key="1">
    <source>
        <dbReference type="EMBL" id="AQK72586.1"/>
    </source>
</evidence>
<dbReference type="EMBL" id="CM000781">
    <property type="protein sequence ID" value="AQK72586.1"/>
    <property type="molecule type" value="Genomic_DNA"/>
</dbReference>
<dbReference type="AlphaFoldDB" id="A0A1D6HD03"/>
<dbReference type="InterPro" id="IPR001611">
    <property type="entry name" value="Leu-rich_rpt"/>
</dbReference>
<accession>A0A1D6HD03</accession>
<dbReference type="Gene3D" id="3.80.10.10">
    <property type="entry name" value="Ribonuclease Inhibitor"/>
    <property type="match status" value="1"/>
</dbReference>
<organism evidence="1">
    <name type="scientific">Zea mays</name>
    <name type="common">Maize</name>
    <dbReference type="NCBI Taxonomy" id="4577"/>
    <lineage>
        <taxon>Eukaryota</taxon>
        <taxon>Viridiplantae</taxon>
        <taxon>Streptophyta</taxon>
        <taxon>Embryophyta</taxon>
        <taxon>Tracheophyta</taxon>
        <taxon>Spermatophyta</taxon>
        <taxon>Magnoliopsida</taxon>
        <taxon>Liliopsida</taxon>
        <taxon>Poales</taxon>
        <taxon>Poaceae</taxon>
        <taxon>PACMAD clade</taxon>
        <taxon>Panicoideae</taxon>
        <taxon>Andropogonodae</taxon>
        <taxon>Andropogoneae</taxon>
        <taxon>Tripsacinae</taxon>
        <taxon>Zea</taxon>
    </lineage>
</organism>
<protein>
    <submittedName>
        <fullName evidence="1">Regulatory subunit</fullName>
    </submittedName>
</protein>
<proteinExistence type="predicted"/>
<reference evidence="1" key="1">
    <citation type="submission" date="2015-12" db="EMBL/GenBank/DDBJ databases">
        <title>Update maize B73 reference genome by single molecule sequencing technologies.</title>
        <authorList>
            <consortium name="Maize Genome Sequencing Project"/>
            <person name="Ware D."/>
        </authorList>
    </citation>
    <scope>NUCLEOTIDE SEQUENCE</scope>
    <source>
        <tissue evidence="1">Seedling</tissue>
    </source>
</reference>
<gene>
    <name evidence="1" type="ORF">ZEAMMB73_Zm00001d017203</name>
</gene>
<name>A0A1D6HD03_MAIZE</name>
<dbReference type="InterPro" id="IPR032675">
    <property type="entry name" value="LRR_dom_sf"/>
</dbReference>